<evidence type="ECO:0000313" key="2">
    <source>
        <dbReference type="EMBL" id="CAA7408569.1"/>
    </source>
</evidence>
<reference evidence="2" key="1">
    <citation type="submission" date="2020-02" db="EMBL/GenBank/DDBJ databases">
        <authorList>
            <person name="Scholz U."/>
            <person name="Mascher M."/>
            <person name="Fiebig A."/>
        </authorList>
    </citation>
    <scope>NUCLEOTIDE SEQUENCE</scope>
</reference>
<accession>A0A7I8LEW9</accession>
<dbReference type="Proteomes" id="UP000663760">
    <property type="component" value="Chromosome 15"/>
</dbReference>
<dbReference type="AlphaFoldDB" id="A0A7I8LEW9"/>
<feature type="region of interest" description="Disordered" evidence="1">
    <location>
        <begin position="233"/>
        <end position="280"/>
    </location>
</feature>
<proteinExistence type="predicted"/>
<feature type="compositionally biased region" description="Polar residues" evidence="1">
    <location>
        <begin position="145"/>
        <end position="154"/>
    </location>
</feature>
<feature type="compositionally biased region" description="Basic and acidic residues" evidence="1">
    <location>
        <begin position="155"/>
        <end position="164"/>
    </location>
</feature>
<dbReference type="PANTHER" id="PTHR35511:SF2">
    <property type="entry name" value="A-KINASE ANCHOR-LIKE PROTEIN"/>
    <property type="match status" value="1"/>
</dbReference>
<feature type="compositionally biased region" description="Polar residues" evidence="1">
    <location>
        <begin position="165"/>
        <end position="177"/>
    </location>
</feature>
<feature type="compositionally biased region" description="Basic and acidic residues" evidence="1">
    <location>
        <begin position="233"/>
        <end position="252"/>
    </location>
</feature>
<dbReference type="OrthoDB" id="771720at2759"/>
<evidence type="ECO:0000313" key="3">
    <source>
        <dbReference type="Proteomes" id="UP000663760"/>
    </source>
</evidence>
<organism evidence="2 3">
    <name type="scientific">Spirodela intermedia</name>
    <name type="common">Intermediate duckweed</name>
    <dbReference type="NCBI Taxonomy" id="51605"/>
    <lineage>
        <taxon>Eukaryota</taxon>
        <taxon>Viridiplantae</taxon>
        <taxon>Streptophyta</taxon>
        <taxon>Embryophyta</taxon>
        <taxon>Tracheophyta</taxon>
        <taxon>Spermatophyta</taxon>
        <taxon>Magnoliopsida</taxon>
        <taxon>Liliopsida</taxon>
        <taxon>Araceae</taxon>
        <taxon>Lemnoideae</taxon>
        <taxon>Spirodela</taxon>
    </lineage>
</organism>
<feature type="compositionally biased region" description="Basic and acidic residues" evidence="1">
    <location>
        <begin position="470"/>
        <end position="479"/>
    </location>
</feature>
<feature type="compositionally biased region" description="Basic and acidic residues" evidence="1">
    <location>
        <begin position="261"/>
        <end position="280"/>
    </location>
</feature>
<feature type="region of interest" description="Disordered" evidence="1">
    <location>
        <begin position="138"/>
        <end position="203"/>
    </location>
</feature>
<sequence length="550" mass="62139">MQLQENQVKVSTFQTVEKTFETTMSTEPIKIEVLEDTGLHHKSEENQTDEHNILVEEMMAKNPDDQESIDEPGRFNIRIVKPIRDENDKLPEIDTSQREENKQIGISHLPVSQLLTDRILREEGDKQCIVIKEDDAKDCFGGADNTRQQENSDLSSDKQEKTEECTSQNPIEVSNDVTLILEDQSSDKQNSPNNSDEEKLNRTDIVLPVPEMLINNAKKEGLMAEISHELPQDEKKSAAVEKSKTKCEKKNGEIVSPDPMTNEKNDEAEATEKRESFNANQDLHESPETLLLAETPNNKILQEEGRQEFEETKESHPNIEMLEKAMTVDISSEMIVIETKKSQGSGESLLSIQHPTQRSIRPVIEVNQIPEEASESTQEGKVRIQADDKKGRITDEHITREIPVEEVKELTSDKFYLLNFQTGSTDEGIYMPENTTEEKNLPISKDESSKDVIDVQIEEKKSDEEEERNEEDHNADKSVTEVSATIEMTEGEPKPAHKKSHNILSGVKSKVKHSIAKVKKVITGKPSQSKTMAANAFHIPSTVPACSFRY</sequence>
<feature type="region of interest" description="Disordered" evidence="1">
    <location>
        <begin position="458"/>
        <end position="481"/>
    </location>
</feature>
<name>A0A7I8LEW9_SPIIN</name>
<protein>
    <submittedName>
        <fullName evidence="2">Uncharacterized protein</fullName>
    </submittedName>
</protein>
<gene>
    <name evidence="2" type="ORF">SI8410_15019247</name>
</gene>
<evidence type="ECO:0000256" key="1">
    <source>
        <dbReference type="SAM" id="MobiDB-lite"/>
    </source>
</evidence>
<dbReference type="PANTHER" id="PTHR35511">
    <property type="entry name" value="A-KINASE ANCHOR-LIKE PROTEIN"/>
    <property type="match status" value="1"/>
</dbReference>
<dbReference type="EMBL" id="LR746278">
    <property type="protein sequence ID" value="CAA7408569.1"/>
    <property type="molecule type" value="Genomic_DNA"/>
</dbReference>
<keyword evidence="3" id="KW-1185">Reference proteome</keyword>